<organism evidence="1">
    <name type="scientific">Rhizophora mucronata</name>
    <name type="common">Asiatic mangrove</name>
    <dbReference type="NCBI Taxonomy" id="61149"/>
    <lineage>
        <taxon>Eukaryota</taxon>
        <taxon>Viridiplantae</taxon>
        <taxon>Streptophyta</taxon>
        <taxon>Embryophyta</taxon>
        <taxon>Tracheophyta</taxon>
        <taxon>Spermatophyta</taxon>
        <taxon>Magnoliopsida</taxon>
        <taxon>eudicotyledons</taxon>
        <taxon>Gunneridae</taxon>
        <taxon>Pentapetalae</taxon>
        <taxon>rosids</taxon>
        <taxon>fabids</taxon>
        <taxon>Malpighiales</taxon>
        <taxon>Rhizophoraceae</taxon>
        <taxon>Rhizophora</taxon>
    </lineage>
</organism>
<dbReference type="EMBL" id="GGEC01078020">
    <property type="protein sequence ID" value="MBX58504.1"/>
    <property type="molecule type" value="Transcribed_RNA"/>
</dbReference>
<evidence type="ECO:0000313" key="1">
    <source>
        <dbReference type="EMBL" id="MBX58504.1"/>
    </source>
</evidence>
<sequence>MRNTHAIKRKKKLRVLLYQSVEFIHMQN</sequence>
<reference evidence="1" key="1">
    <citation type="submission" date="2018-02" db="EMBL/GenBank/DDBJ databases">
        <title>Rhizophora mucronata_Transcriptome.</title>
        <authorList>
            <person name="Meera S.P."/>
            <person name="Sreeshan A."/>
            <person name="Augustine A."/>
        </authorList>
    </citation>
    <scope>NUCLEOTIDE SEQUENCE</scope>
    <source>
        <tissue evidence="1">Leaf</tissue>
    </source>
</reference>
<accession>A0A2P2PUT1</accession>
<protein>
    <submittedName>
        <fullName evidence="1">Uncharacterized protein</fullName>
    </submittedName>
</protein>
<proteinExistence type="predicted"/>
<name>A0A2P2PUT1_RHIMU</name>
<dbReference type="AlphaFoldDB" id="A0A2P2PUT1"/>